<dbReference type="InterPro" id="IPR031935">
    <property type="entry name" value="DUF4770"/>
</dbReference>
<comment type="caution">
    <text evidence="3">The sequence shown here is derived from an EMBL/GenBank/DDBJ whole genome shotgun (WGS) entry which is preliminary data.</text>
</comment>
<accession>A0ABQ9K357</accession>
<evidence type="ECO:0000259" key="2">
    <source>
        <dbReference type="Pfam" id="PF15994"/>
    </source>
</evidence>
<evidence type="ECO:0000256" key="1">
    <source>
        <dbReference type="SAM" id="MobiDB-lite"/>
    </source>
</evidence>
<organism evidence="3 4">
    <name type="scientific">Molorchus minor</name>
    <dbReference type="NCBI Taxonomy" id="1323400"/>
    <lineage>
        <taxon>Eukaryota</taxon>
        <taxon>Metazoa</taxon>
        <taxon>Ecdysozoa</taxon>
        <taxon>Arthropoda</taxon>
        <taxon>Hexapoda</taxon>
        <taxon>Insecta</taxon>
        <taxon>Pterygota</taxon>
        <taxon>Neoptera</taxon>
        <taxon>Endopterygota</taxon>
        <taxon>Coleoptera</taxon>
        <taxon>Polyphaga</taxon>
        <taxon>Cucujiformia</taxon>
        <taxon>Chrysomeloidea</taxon>
        <taxon>Cerambycidae</taxon>
        <taxon>Lamiinae</taxon>
        <taxon>Monochamini</taxon>
        <taxon>Molorchus</taxon>
    </lineage>
</organism>
<feature type="compositionally biased region" description="Basic residues" evidence="1">
    <location>
        <begin position="16"/>
        <end position="26"/>
    </location>
</feature>
<feature type="region of interest" description="Disordered" evidence="1">
    <location>
        <begin position="1"/>
        <end position="26"/>
    </location>
</feature>
<name>A0ABQ9K357_9CUCU</name>
<feature type="non-terminal residue" evidence="3">
    <location>
        <position position="350"/>
    </location>
</feature>
<protein>
    <recommendedName>
        <fullName evidence="2">DUF4770 domain-containing protein</fullName>
    </recommendedName>
</protein>
<dbReference type="PANTHER" id="PTHR41967:SF6">
    <property type="entry name" value="FI19406P1-RELATED"/>
    <property type="match status" value="1"/>
</dbReference>
<proteinExistence type="predicted"/>
<dbReference type="PANTHER" id="PTHR41967">
    <property type="entry name" value="FI19406P1-RELATED"/>
    <property type="match status" value="1"/>
</dbReference>
<reference evidence="3" key="1">
    <citation type="journal article" date="2023" name="Insect Mol. Biol.">
        <title>Genome sequencing provides insights into the evolution of gene families encoding plant cell wall-degrading enzymes in longhorned beetles.</title>
        <authorList>
            <person name="Shin N.R."/>
            <person name="Okamura Y."/>
            <person name="Kirsch R."/>
            <person name="Pauchet Y."/>
        </authorList>
    </citation>
    <scope>NUCLEOTIDE SEQUENCE</scope>
    <source>
        <strain evidence="3">MMC_N1</strain>
    </source>
</reference>
<dbReference type="EMBL" id="JAPWTJ010000021">
    <property type="protein sequence ID" value="KAJ8985011.1"/>
    <property type="molecule type" value="Genomic_DNA"/>
</dbReference>
<sequence>APFSDPAVKTSPWPSPKKKVSAKSRKRLPAGVDLLEHYKKTPYSVGKMLPTTTKKKVDTYESYFPKEGTCLDYNISQTVLRMDAGNTKINIKETRATYVPMPLEMQKNQKRLQKARGMKYGHGYPAQWVFVDEIWLDEQNALQELYMQELKKFIKRRKKADVERGRGTHNRIQAMVGPEWFQELSPKQMRTVDQLYCCILKDLKDDTIINTQENVGNLGLVLRPNHTHIAAALRHCCNCPVEFLLILYQLINPNRENYSLNDRLLLSAVVHLTMTVTLRELHVRIPSPPRPVKVPEKPPKKAKEQTYISPYLKPYTFEPEKRKFSGVYTNKHVQRPESRYFAYIESLLIG</sequence>
<gene>
    <name evidence="3" type="ORF">NQ317_016922</name>
</gene>
<keyword evidence="4" id="KW-1185">Reference proteome</keyword>
<dbReference type="Proteomes" id="UP001162164">
    <property type="component" value="Unassembled WGS sequence"/>
</dbReference>
<dbReference type="Pfam" id="PF15994">
    <property type="entry name" value="DUF4770"/>
    <property type="match status" value="1"/>
</dbReference>
<evidence type="ECO:0000313" key="3">
    <source>
        <dbReference type="EMBL" id="KAJ8985011.1"/>
    </source>
</evidence>
<feature type="domain" description="DUF4770" evidence="2">
    <location>
        <begin position="226"/>
        <end position="306"/>
    </location>
</feature>
<evidence type="ECO:0000313" key="4">
    <source>
        <dbReference type="Proteomes" id="UP001162164"/>
    </source>
</evidence>
<feature type="non-terminal residue" evidence="3">
    <location>
        <position position="1"/>
    </location>
</feature>